<feature type="transmembrane region" description="Helical" evidence="1">
    <location>
        <begin position="1233"/>
        <end position="1266"/>
    </location>
</feature>
<keyword evidence="1" id="KW-0812">Transmembrane</keyword>
<proteinExistence type="predicted"/>
<accession>A0ABR3NYC8</accession>
<dbReference type="Proteomes" id="UP001558613">
    <property type="component" value="Unassembled WGS sequence"/>
</dbReference>
<dbReference type="EMBL" id="JAYMGO010000001">
    <property type="protein sequence ID" value="KAL1281981.1"/>
    <property type="molecule type" value="Genomic_DNA"/>
</dbReference>
<protein>
    <submittedName>
        <fullName evidence="2">Uncharacterized protein</fullName>
    </submittedName>
</protein>
<evidence type="ECO:0000313" key="3">
    <source>
        <dbReference type="Proteomes" id="UP001558613"/>
    </source>
</evidence>
<keyword evidence="3" id="KW-1185">Reference proteome</keyword>
<organism evidence="2 3">
    <name type="scientific">Cirrhinus molitorella</name>
    <name type="common">mud carp</name>
    <dbReference type="NCBI Taxonomy" id="172907"/>
    <lineage>
        <taxon>Eukaryota</taxon>
        <taxon>Metazoa</taxon>
        <taxon>Chordata</taxon>
        <taxon>Craniata</taxon>
        <taxon>Vertebrata</taxon>
        <taxon>Euteleostomi</taxon>
        <taxon>Actinopterygii</taxon>
        <taxon>Neopterygii</taxon>
        <taxon>Teleostei</taxon>
        <taxon>Ostariophysi</taxon>
        <taxon>Cypriniformes</taxon>
        <taxon>Cyprinidae</taxon>
        <taxon>Labeoninae</taxon>
        <taxon>Labeonini</taxon>
        <taxon>Cirrhinus</taxon>
    </lineage>
</organism>
<reference evidence="2 3" key="1">
    <citation type="submission" date="2023-09" db="EMBL/GenBank/DDBJ databases">
        <authorList>
            <person name="Wang M."/>
        </authorList>
    </citation>
    <scope>NUCLEOTIDE SEQUENCE [LARGE SCALE GENOMIC DNA]</scope>
    <source>
        <strain evidence="2">GT-2023</strain>
        <tissue evidence="2">Liver</tissue>
    </source>
</reference>
<name>A0ABR3NYC8_9TELE</name>
<evidence type="ECO:0000313" key="2">
    <source>
        <dbReference type="EMBL" id="KAL1281981.1"/>
    </source>
</evidence>
<keyword evidence="1" id="KW-1133">Transmembrane helix</keyword>
<gene>
    <name evidence="2" type="ORF">QQF64_000784</name>
</gene>
<evidence type="ECO:0000256" key="1">
    <source>
        <dbReference type="SAM" id="Phobius"/>
    </source>
</evidence>
<sequence length="1287" mass="144412">MQYNFNDTDQPTIFLKELNLQNSLITTTLATPGTSKSTKETTTLIRRVIFDIQVNFITPGPIPSESHVLQLVDSLLGPHLRPKEDTAQTPSDPVSYVNASYEKTSDNSYVLKFGFEISNPSMAEKLELRHGNYTFIRNSMKRKLNQILSDSDTSVELNKVNFVNNSMEVIANVDYVFLQQDIKSPSVFIQELLKVMNKTTTTTTPAERGVTFYSTELNNTSTKSSVLGKTNLPLMNRAGSALVASKLLFNSSPVPSETQVLNVINNLLKSRESQFNKSVQVLNVTYKNISANSYTIIFTLNLINISISEDPELKGNTYQHLQNVINNVLNTLLNEPGSKDFEAMSSKFTIRRVIFDIQLNFITPGPIPSESHVLQLVDSLLAPRLRPKEETAQTPSDPVSYVNASYEKTSDNSYVLKFGFEINNPSMAEKLELRDGNYAFIQNSMKRKLNQILSDSDTSVELNKVNFVNNSMEVIANVDYVFLQQDIKSPSVFIQELLKVMNKTITTATPAERGTTFYSTELNNTSTKTSVLGKTNLPLMNRTGSALVASKLLFNSSPVPSETQVLNVINNLLKSRESQLNKSVQVLNVTYKNISANSYTIIFTFNLINISISEDPELKGNTYQHPQNVINNVLNTLLNEPGSKDFEAMSSKFTCTENHIEGSMEYIFNDTDQPTIFLKDLNLQNSLITTTLATPGTSKSTKETTTLIRRVIFDIQLNFITPGPIPSESHVLQLVDSLLAPRLRPKEDTVQTLSDPVSYVNASYKKTSDNSYVLKFGFEINNPSMAEKLELRDSNNNSMEVIANVDYVFLQQDIKSPSVFIQELLKVMNIPSETQVLNVINNLLKSRESQLNRSVQVLNVTCKNISTTSYAIIFTFNLINISISEDPELKRNTYQHLQNVINKVLNTLLNEPGSKDFEAKSSKFTIRRVIFDIQLNFITPGPIPSESHVLQLVDSLLAPHLRPKEDTALSDPVSYVNASYEKTADNSYALKFGFEINNPSMEEKLELRDGNYTFIQNVIKRKLNQILSDSDTSVELNKVNFVNNFMEVIAFVDYVFLHQDIKSPSVFIQELLKVMNGLTTPIVDKTTQNPEETPNVIGRVIIYIRLIFITQGPIPSEAKVLQLANSLLATRLRTKRELRAQILATPLNEILTEPTATPFVFNDANFTINSTTIQAEVQYVFSESDIQKPSAFLYAVILVNNETITTTTPAATSTPFYFTVLNTTITNNSTSAAWVVGIIVPCAIAIFLVPCWILLCCLLCGCCTAIRRRWSRRRSYNVNYTTRNSLF</sequence>
<keyword evidence="1" id="KW-0472">Membrane</keyword>
<comment type="caution">
    <text evidence="2">The sequence shown here is derived from an EMBL/GenBank/DDBJ whole genome shotgun (WGS) entry which is preliminary data.</text>
</comment>